<organism evidence="1 2">
    <name type="scientific">Tripterygium wilfordii</name>
    <name type="common">Thunder God vine</name>
    <dbReference type="NCBI Taxonomy" id="458696"/>
    <lineage>
        <taxon>Eukaryota</taxon>
        <taxon>Viridiplantae</taxon>
        <taxon>Streptophyta</taxon>
        <taxon>Embryophyta</taxon>
        <taxon>Tracheophyta</taxon>
        <taxon>Spermatophyta</taxon>
        <taxon>Magnoliopsida</taxon>
        <taxon>eudicotyledons</taxon>
        <taxon>Gunneridae</taxon>
        <taxon>Pentapetalae</taxon>
        <taxon>rosids</taxon>
        <taxon>fabids</taxon>
        <taxon>Celastrales</taxon>
        <taxon>Celastraceae</taxon>
        <taxon>Tripterygium</taxon>
    </lineage>
</organism>
<protein>
    <submittedName>
        <fullName evidence="1">Uncharacterized protein</fullName>
    </submittedName>
</protein>
<evidence type="ECO:0000313" key="2">
    <source>
        <dbReference type="Proteomes" id="UP000593562"/>
    </source>
</evidence>
<accession>A0A7J7CFI2</accession>
<gene>
    <name evidence="1" type="ORF">HS088_TW17G00225</name>
</gene>
<reference evidence="1 2" key="1">
    <citation type="journal article" date="2020" name="Nat. Commun.">
        <title>Genome of Tripterygium wilfordii and identification of cytochrome P450 involved in triptolide biosynthesis.</title>
        <authorList>
            <person name="Tu L."/>
            <person name="Su P."/>
            <person name="Zhang Z."/>
            <person name="Gao L."/>
            <person name="Wang J."/>
            <person name="Hu T."/>
            <person name="Zhou J."/>
            <person name="Zhang Y."/>
            <person name="Zhao Y."/>
            <person name="Liu Y."/>
            <person name="Song Y."/>
            <person name="Tong Y."/>
            <person name="Lu Y."/>
            <person name="Yang J."/>
            <person name="Xu C."/>
            <person name="Jia M."/>
            <person name="Peters R.J."/>
            <person name="Huang L."/>
            <person name="Gao W."/>
        </authorList>
    </citation>
    <scope>NUCLEOTIDE SEQUENCE [LARGE SCALE GENOMIC DNA]</scope>
    <source>
        <strain evidence="2">cv. XIE 37</strain>
        <tissue evidence="1">Leaf</tissue>
    </source>
</reference>
<keyword evidence="2" id="KW-1185">Reference proteome</keyword>
<sequence>MRWLSVAVILKDLPPPTCRIPSLSDTSTLRLHMLIYGIPALYIAVTREEHLNTTLYIMINRGNEYVGYPVNALETLSHSTVAYLC</sequence>
<proteinExistence type="predicted"/>
<dbReference type="InParanoid" id="A0A7J7CFI2"/>
<comment type="caution">
    <text evidence="1">The sequence shown here is derived from an EMBL/GenBank/DDBJ whole genome shotgun (WGS) entry which is preliminary data.</text>
</comment>
<dbReference type="Proteomes" id="UP000593562">
    <property type="component" value="Unassembled WGS sequence"/>
</dbReference>
<dbReference type="EMBL" id="JAAARO010000017">
    <property type="protein sequence ID" value="KAF5732695.1"/>
    <property type="molecule type" value="Genomic_DNA"/>
</dbReference>
<dbReference type="AlphaFoldDB" id="A0A7J7CFI2"/>
<name>A0A7J7CFI2_TRIWF</name>
<evidence type="ECO:0000313" key="1">
    <source>
        <dbReference type="EMBL" id="KAF5732695.1"/>
    </source>
</evidence>